<evidence type="ECO:0000313" key="3">
    <source>
        <dbReference type="Proteomes" id="UP000650424"/>
    </source>
</evidence>
<reference evidence="2 3" key="1">
    <citation type="submission" date="2020-08" db="EMBL/GenBank/DDBJ databases">
        <title>Novel species isolated from subtropical streams in China.</title>
        <authorList>
            <person name="Lu H."/>
        </authorList>
    </citation>
    <scope>NUCLEOTIDE SEQUENCE [LARGE SCALE GENOMIC DNA]</scope>
    <source>
        <strain evidence="2 3">CY18W</strain>
    </source>
</reference>
<gene>
    <name evidence="2" type="ORF">H8L32_05055</name>
</gene>
<feature type="compositionally biased region" description="Polar residues" evidence="1">
    <location>
        <begin position="161"/>
        <end position="172"/>
    </location>
</feature>
<evidence type="ECO:0000256" key="1">
    <source>
        <dbReference type="SAM" id="MobiDB-lite"/>
    </source>
</evidence>
<comment type="caution">
    <text evidence="2">The sequence shown here is derived from an EMBL/GenBank/DDBJ whole genome shotgun (WGS) entry which is preliminary data.</text>
</comment>
<feature type="compositionally biased region" description="Polar residues" evidence="1">
    <location>
        <begin position="179"/>
        <end position="189"/>
    </location>
</feature>
<protein>
    <submittedName>
        <fullName evidence="2">Uncharacterized protein</fullName>
    </submittedName>
</protein>
<sequence>MILTKLVSLGLPAGELLPGFIIPVFGLANKRYIQYIGSSNKIIKFKRVFDNELSLDFQTLELTSALNIIKTENPLSLGINSDAIHAFTDLKNVYIGTQDYFLSLHTLALFEEQMNERLSEYPFTLASLYDFVRKPEIAIRLREDESTKSLFIKEKKRNAKVENQSPPYSSSHHLAIGKTPSSKTPETSVVTDAISFGHGLRNESRNSYAAA</sequence>
<name>A0ABR6ZLS8_9BURK</name>
<dbReference type="EMBL" id="JACOGF010000002">
    <property type="protein sequence ID" value="MBC3916836.1"/>
    <property type="molecule type" value="Genomic_DNA"/>
</dbReference>
<keyword evidence="3" id="KW-1185">Reference proteome</keyword>
<dbReference type="Proteomes" id="UP000650424">
    <property type="component" value="Unassembled WGS sequence"/>
</dbReference>
<proteinExistence type="predicted"/>
<evidence type="ECO:0000313" key="2">
    <source>
        <dbReference type="EMBL" id="MBC3916836.1"/>
    </source>
</evidence>
<organism evidence="2 3">
    <name type="scientific">Undibacterium hunanense</name>
    <dbReference type="NCBI Taxonomy" id="2762292"/>
    <lineage>
        <taxon>Bacteria</taxon>
        <taxon>Pseudomonadati</taxon>
        <taxon>Pseudomonadota</taxon>
        <taxon>Betaproteobacteria</taxon>
        <taxon>Burkholderiales</taxon>
        <taxon>Oxalobacteraceae</taxon>
        <taxon>Undibacterium</taxon>
    </lineage>
</organism>
<feature type="region of interest" description="Disordered" evidence="1">
    <location>
        <begin position="161"/>
        <end position="189"/>
    </location>
</feature>
<dbReference type="RefSeq" id="WP_186946069.1">
    <property type="nucleotide sequence ID" value="NZ_JACOGF010000002.1"/>
</dbReference>
<accession>A0ABR6ZLS8</accession>